<evidence type="ECO:0000313" key="3">
    <source>
        <dbReference type="Proteomes" id="UP000269883"/>
    </source>
</evidence>
<dbReference type="AlphaFoldDB" id="A0A2Z6AUX8"/>
<sequence length="67" mass="7580">MAPVKWDVFFTKVGAYFFTFFVCNESFLGLFFGHSYQAGGGNAQTSDNCGDGMYTVRDVRDCERQGW</sequence>
<gene>
    <name evidence="2" type="ORF">DFE_0307</name>
</gene>
<protein>
    <submittedName>
        <fullName evidence="2">Uncharacterized protein</fullName>
    </submittedName>
</protein>
<dbReference type="KEGG" id="dfl:DFE_0307"/>
<organism evidence="2 3">
    <name type="scientific">Desulfovibrio ferrophilus</name>
    <dbReference type="NCBI Taxonomy" id="241368"/>
    <lineage>
        <taxon>Bacteria</taxon>
        <taxon>Pseudomonadati</taxon>
        <taxon>Thermodesulfobacteriota</taxon>
        <taxon>Desulfovibrionia</taxon>
        <taxon>Desulfovibrionales</taxon>
        <taxon>Desulfovibrionaceae</taxon>
        <taxon>Desulfovibrio</taxon>
    </lineage>
</organism>
<keyword evidence="1" id="KW-1133">Transmembrane helix</keyword>
<dbReference type="Proteomes" id="UP000269883">
    <property type="component" value="Chromosome"/>
</dbReference>
<reference evidence="2 3" key="1">
    <citation type="journal article" date="2018" name="Sci. Adv.">
        <title>Multi-heme cytochromes provide a pathway for survival in energy-limited environments.</title>
        <authorList>
            <person name="Deng X."/>
            <person name="Dohmae N."/>
            <person name="Nealson K.H."/>
            <person name="Hashimoto K."/>
            <person name="Okamoto A."/>
        </authorList>
    </citation>
    <scope>NUCLEOTIDE SEQUENCE [LARGE SCALE GENOMIC DNA]</scope>
    <source>
        <strain evidence="2 3">IS5</strain>
    </source>
</reference>
<name>A0A2Z6AUX8_9BACT</name>
<evidence type="ECO:0000256" key="1">
    <source>
        <dbReference type="SAM" id="Phobius"/>
    </source>
</evidence>
<keyword evidence="1" id="KW-0812">Transmembrane</keyword>
<feature type="transmembrane region" description="Helical" evidence="1">
    <location>
        <begin position="13"/>
        <end position="32"/>
    </location>
</feature>
<dbReference type="EMBL" id="AP017378">
    <property type="protein sequence ID" value="BBD07033.1"/>
    <property type="molecule type" value="Genomic_DNA"/>
</dbReference>
<accession>A0A2Z6AUX8</accession>
<keyword evidence="3" id="KW-1185">Reference proteome</keyword>
<keyword evidence="1" id="KW-0472">Membrane</keyword>
<evidence type="ECO:0000313" key="2">
    <source>
        <dbReference type="EMBL" id="BBD07033.1"/>
    </source>
</evidence>
<proteinExistence type="predicted"/>